<accession>A0A4Y6Q100</accession>
<dbReference type="Proteomes" id="UP000315995">
    <property type="component" value="Chromosome"/>
</dbReference>
<evidence type="ECO:0000256" key="1">
    <source>
        <dbReference type="ARBA" id="ARBA00022490"/>
    </source>
</evidence>
<reference evidence="7 8" key="1">
    <citation type="submission" date="2019-06" db="EMBL/GenBank/DDBJ databases">
        <title>Persicimonas caeni gen. nov., sp. nov., a predatory bacterium isolated from solar saltern.</title>
        <authorList>
            <person name="Wang S."/>
        </authorList>
    </citation>
    <scope>NUCLEOTIDE SEQUENCE [LARGE SCALE GENOMIC DNA]</scope>
    <source>
        <strain evidence="7 8">YN101</strain>
    </source>
</reference>
<name>A0A4Y6Q100_PERCE</name>
<accession>A0A5B8YIK6</accession>
<dbReference type="SUPFAM" id="SSF74942">
    <property type="entry name" value="YhbC-like, C-terminal domain"/>
    <property type="match status" value="1"/>
</dbReference>
<keyword evidence="1 3" id="KW-0963">Cytoplasm</keyword>
<dbReference type="Pfam" id="PF02576">
    <property type="entry name" value="RimP_N"/>
    <property type="match status" value="1"/>
</dbReference>
<evidence type="ECO:0000259" key="5">
    <source>
        <dbReference type="Pfam" id="PF02576"/>
    </source>
</evidence>
<dbReference type="InterPro" id="IPR035956">
    <property type="entry name" value="RimP_N_sf"/>
</dbReference>
<dbReference type="GO" id="GO:0005829">
    <property type="term" value="C:cytosol"/>
    <property type="evidence" value="ECO:0007669"/>
    <property type="project" value="TreeGrafter"/>
</dbReference>
<dbReference type="Gene3D" id="3.30.300.70">
    <property type="entry name" value="RimP-like superfamily, N-terminal"/>
    <property type="match status" value="1"/>
</dbReference>
<dbReference type="Gene3D" id="2.30.30.180">
    <property type="entry name" value="Ribosome maturation factor RimP, C-terminal domain"/>
    <property type="match status" value="1"/>
</dbReference>
<dbReference type="CDD" id="cd01734">
    <property type="entry name" value="YlxS_C"/>
    <property type="match status" value="1"/>
</dbReference>
<feature type="domain" description="Ribosome maturation factor RimP C-terminal" evidence="6">
    <location>
        <begin position="116"/>
        <end position="183"/>
    </location>
</feature>
<dbReference type="InterPro" id="IPR028998">
    <property type="entry name" value="RimP_C"/>
</dbReference>
<gene>
    <name evidence="3" type="primary">rimP</name>
    <name evidence="7" type="ORF">FIV42_26990</name>
</gene>
<proteinExistence type="inferred from homology"/>
<evidence type="ECO:0000313" key="7">
    <source>
        <dbReference type="EMBL" id="QDG54258.1"/>
    </source>
</evidence>
<dbReference type="GO" id="GO:0000028">
    <property type="term" value="P:ribosomal small subunit assembly"/>
    <property type="evidence" value="ECO:0007669"/>
    <property type="project" value="TreeGrafter"/>
</dbReference>
<dbReference type="PANTHER" id="PTHR33867">
    <property type="entry name" value="RIBOSOME MATURATION FACTOR RIMP"/>
    <property type="match status" value="1"/>
</dbReference>
<evidence type="ECO:0000256" key="2">
    <source>
        <dbReference type="ARBA" id="ARBA00022517"/>
    </source>
</evidence>
<feature type="domain" description="Ribosome maturation factor RimP N-terminal" evidence="5">
    <location>
        <begin position="38"/>
        <end position="113"/>
    </location>
</feature>
<comment type="similarity">
    <text evidence="3">Belongs to the RimP family.</text>
</comment>
<dbReference type="AlphaFoldDB" id="A0A4Y6Q100"/>
<dbReference type="RefSeq" id="WP_141200702.1">
    <property type="nucleotide sequence ID" value="NZ_CP041186.1"/>
</dbReference>
<dbReference type="PANTHER" id="PTHR33867:SF1">
    <property type="entry name" value="RIBOSOME MATURATION FACTOR RIMP"/>
    <property type="match status" value="1"/>
</dbReference>
<dbReference type="OrthoDB" id="9805006at2"/>
<evidence type="ECO:0000313" key="8">
    <source>
        <dbReference type="Proteomes" id="UP000315995"/>
    </source>
</evidence>
<dbReference type="InterPro" id="IPR036847">
    <property type="entry name" value="RimP_C_sf"/>
</dbReference>
<dbReference type="GO" id="GO:0006412">
    <property type="term" value="P:translation"/>
    <property type="evidence" value="ECO:0007669"/>
    <property type="project" value="TreeGrafter"/>
</dbReference>
<keyword evidence="8" id="KW-1185">Reference proteome</keyword>
<organism evidence="7 8">
    <name type="scientific">Persicimonas caeni</name>
    <dbReference type="NCBI Taxonomy" id="2292766"/>
    <lineage>
        <taxon>Bacteria</taxon>
        <taxon>Deltaproteobacteria</taxon>
        <taxon>Bradymonadales</taxon>
        <taxon>Bradymonadaceae</taxon>
        <taxon>Persicimonas</taxon>
    </lineage>
</organism>
<evidence type="ECO:0000256" key="3">
    <source>
        <dbReference type="HAMAP-Rule" id="MF_01077"/>
    </source>
</evidence>
<comment type="function">
    <text evidence="3">Required for maturation of 30S ribosomal subunits.</text>
</comment>
<dbReference type="HAMAP" id="MF_01077">
    <property type="entry name" value="RimP"/>
    <property type="match status" value="1"/>
</dbReference>
<dbReference type="InterPro" id="IPR003728">
    <property type="entry name" value="Ribosome_maturation_RimP"/>
</dbReference>
<sequence>MARRRKKKRQFFDEDESASKKAPKFSPQVQDQIEAWAEEAAQAHGLVLFDVELLVKGRWIIRVYVDHEGKVEPGKGVNVDECAQVSRYIEAYLDASEAIPERYVIEVSSPGIERELKKPRHLQQSVGETIQLVVRQQVAGKNKVIGELLEYEDGTLTVQLEDDEGEPVDIDWANVKEARLKYDFDF</sequence>
<dbReference type="SUPFAM" id="SSF75420">
    <property type="entry name" value="YhbC-like, N-terminal domain"/>
    <property type="match status" value="1"/>
</dbReference>
<dbReference type="InterPro" id="IPR028989">
    <property type="entry name" value="RimP_N"/>
</dbReference>
<dbReference type="Pfam" id="PF17384">
    <property type="entry name" value="DUF150_C"/>
    <property type="match status" value="1"/>
</dbReference>
<comment type="subcellular location">
    <subcellularLocation>
        <location evidence="3">Cytoplasm</location>
    </subcellularLocation>
</comment>
<protein>
    <recommendedName>
        <fullName evidence="3">Ribosome maturation factor RimP</fullName>
    </recommendedName>
</protein>
<dbReference type="EMBL" id="CP041186">
    <property type="protein sequence ID" value="QDG54258.1"/>
    <property type="molecule type" value="Genomic_DNA"/>
</dbReference>
<evidence type="ECO:0000259" key="6">
    <source>
        <dbReference type="Pfam" id="PF17384"/>
    </source>
</evidence>
<feature type="region of interest" description="Disordered" evidence="4">
    <location>
        <begin position="1"/>
        <end position="26"/>
    </location>
</feature>
<evidence type="ECO:0000256" key="4">
    <source>
        <dbReference type="SAM" id="MobiDB-lite"/>
    </source>
</evidence>
<keyword evidence="2 3" id="KW-0690">Ribosome biogenesis</keyword>